<feature type="transmembrane region" description="Helical" evidence="7">
    <location>
        <begin position="43"/>
        <end position="61"/>
    </location>
</feature>
<evidence type="ECO:0000256" key="1">
    <source>
        <dbReference type="ARBA" id="ARBA00004651"/>
    </source>
</evidence>
<feature type="transmembrane region" description="Helical" evidence="7">
    <location>
        <begin position="356"/>
        <end position="374"/>
    </location>
</feature>
<evidence type="ECO:0000256" key="7">
    <source>
        <dbReference type="SAM" id="Phobius"/>
    </source>
</evidence>
<name>A0A7X6MYI5_9STRE</name>
<proteinExistence type="predicted"/>
<feature type="transmembrane region" description="Helical" evidence="7">
    <location>
        <begin position="381"/>
        <end position="407"/>
    </location>
</feature>
<feature type="transmembrane region" description="Helical" evidence="7">
    <location>
        <begin position="306"/>
        <end position="336"/>
    </location>
</feature>
<evidence type="ECO:0000313" key="8">
    <source>
        <dbReference type="EMBL" id="NKZ19721.1"/>
    </source>
</evidence>
<evidence type="ECO:0000313" key="9">
    <source>
        <dbReference type="Proteomes" id="UP000522720"/>
    </source>
</evidence>
<dbReference type="EMBL" id="JAAXPR010000003">
    <property type="protein sequence ID" value="NKZ19721.1"/>
    <property type="molecule type" value="Genomic_DNA"/>
</dbReference>
<dbReference type="RefSeq" id="WP_168548477.1">
    <property type="nucleotide sequence ID" value="NZ_JAAXPR010000003.1"/>
</dbReference>
<organism evidence="8 9">
    <name type="scientific">Streptococcus ovuberis</name>
    <dbReference type="NCBI Taxonomy" id="1936207"/>
    <lineage>
        <taxon>Bacteria</taxon>
        <taxon>Bacillati</taxon>
        <taxon>Bacillota</taxon>
        <taxon>Bacilli</taxon>
        <taxon>Lactobacillales</taxon>
        <taxon>Streptococcaceae</taxon>
        <taxon>Streptococcus</taxon>
    </lineage>
</organism>
<evidence type="ECO:0000256" key="3">
    <source>
        <dbReference type="ARBA" id="ARBA00022475"/>
    </source>
</evidence>
<keyword evidence="5 7" id="KW-1133">Transmembrane helix</keyword>
<keyword evidence="9" id="KW-1185">Reference proteome</keyword>
<dbReference type="GO" id="GO:0022857">
    <property type="term" value="F:transmembrane transporter activity"/>
    <property type="evidence" value="ECO:0007669"/>
    <property type="project" value="InterPro"/>
</dbReference>
<evidence type="ECO:0000256" key="4">
    <source>
        <dbReference type="ARBA" id="ARBA00022692"/>
    </source>
</evidence>
<feature type="transmembrane region" description="Helical" evidence="7">
    <location>
        <begin position="12"/>
        <end position="37"/>
    </location>
</feature>
<feature type="transmembrane region" description="Helical" evidence="7">
    <location>
        <begin position="277"/>
        <end position="294"/>
    </location>
</feature>
<sequence length="410" mass="45832">MKNILLNKNYRISLIADLLSNFGDVLYSLALFNYVLMLPDTELAISIVSFSEVIPTATYLFSGYYSDRTKNKVYAILGSQLLRTLLYILLGFIMSFSPHLWVVIIASIINVFSDIAGQYESGLFIPLSLKMVKESDRQSAIAVRQGLSFSFSALYQPIGAILVGFFSYSSLAYLNAGTFFLSFILMLTIMPYLKQFTFRTTAKNSMEENLVLKEIYTGVRESISEIYKISELKLALFIVPIINALFSVVSILVVLMIDNDPHFIMKSASFTIATVNTSYIIGNILGSFLVTSLFKDTSMPQILKLGTIVMSGLFLGLMLHNFILVICAMFLGGILIGAGNPKYNLLIYNAISEERIAMVTGSLLTYFQFSMFIMRILVSFLVILITVQQITFVLFVISLMLISITFIKGN</sequence>
<dbReference type="Proteomes" id="UP000522720">
    <property type="component" value="Unassembled WGS sequence"/>
</dbReference>
<dbReference type="SUPFAM" id="SSF103473">
    <property type="entry name" value="MFS general substrate transporter"/>
    <property type="match status" value="1"/>
</dbReference>
<evidence type="ECO:0000256" key="2">
    <source>
        <dbReference type="ARBA" id="ARBA00022448"/>
    </source>
</evidence>
<dbReference type="GO" id="GO:0005886">
    <property type="term" value="C:plasma membrane"/>
    <property type="evidence" value="ECO:0007669"/>
    <property type="project" value="UniProtKB-SubCell"/>
</dbReference>
<keyword evidence="2" id="KW-0813">Transport</keyword>
<gene>
    <name evidence="8" type="ORF">HF992_02460</name>
</gene>
<comment type="caution">
    <text evidence="8">The sequence shown here is derived from an EMBL/GenBank/DDBJ whole genome shotgun (WGS) entry which is preliminary data.</text>
</comment>
<dbReference type="AlphaFoldDB" id="A0A7X6MYI5"/>
<feature type="transmembrane region" description="Helical" evidence="7">
    <location>
        <begin position="234"/>
        <end position="257"/>
    </location>
</feature>
<dbReference type="InterPro" id="IPR011701">
    <property type="entry name" value="MFS"/>
</dbReference>
<dbReference type="PANTHER" id="PTHR43266:SF2">
    <property type="entry name" value="MAJOR FACILITATOR SUPERFAMILY (MFS) PROFILE DOMAIN-CONTAINING PROTEIN"/>
    <property type="match status" value="1"/>
</dbReference>
<dbReference type="InterPro" id="IPR036259">
    <property type="entry name" value="MFS_trans_sf"/>
</dbReference>
<evidence type="ECO:0000256" key="6">
    <source>
        <dbReference type="ARBA" id="ARBA00023136"/>
    </source>
</evidence>
<comment type="subcellular location">
    <subcellularLocation>
        <location evidence="1">Cell membrane</location>
        <topology evidence="1">Multi-pass membrane protein</topology>
    </subcellularLocation>
</comment>
<dbReference type="Pfam" id="PF07690">
    <property type="entry name" value="MFS_1"/>
    <property type="match status" value="1"/>
</dbReference>
<feature type="transmembrane region" description="Helical" evidence="7">
    <location>
        <begin position="172"/>
        <end position="193"/>
    </location>
</feature>
<keyword evidence="6 7" id="KW-0472">Membrane</keyword>
<reference evidence="8 9" key="1">
    <citation type="submission" date="2020-04" db="EMBL/GenBank/DDBJ databases">
        <title>MicrobeNet Type strains.</title>
        <authorList>
            <person name="Nicholson A.C."/>
        </authorList>
    </citation>
    <scope>NUCLEOTIDE SEQUENCE [LARGE SCALE GENOMIC DNA]</scope>
    <source>
        <strain evidence="8 9">CCUG 69612</strain>
    </source>
</reference>
<keyword evidence="3" id="KW-1003">Cell membrane</keyword>
<keyword evidence="4 7" id="KW-0812">Transmembrane</keyword>
<dbReference type="PANTHER" id="PTHR43266">
    <property type="entry name" value="MACROLIDE-EFFLUX PROTEIN"/>
    <property type="match status" value="1"/>
</dbReference>
<evidence type="ECO:0000256" key="5">
    <source>
        <dbReference type="ARBA" id="ARBA00022989"/>
    </source>
</evidence>
<protein>
    <submittedName>
        <fullName evidence="8">MFS transporter</fullName>
    </submittedName>
</protein>
<dbReference type="Gene3D" id="1.20.1250.20">
    <property type="entry name" value="MFS general substrate transporter like domains"/>
    <property type="match status" value="1"/>
</dbReference>
<accession>A0A7X6MYI5</accession>